<feature type="domain" description="DUF6598" evidence="1">
    <location>
        <begin position="105"/>
        <end position="232"/>
    </location>
</feature>
<feature type="domain" description="DUF6598" evidence="1">
    <location>
        <begin position="40"/>
        <end position="102"/>
    </location>
</feature>
<dbReference type="Proteomes" id="UP001497457">
    <property type="component" value="Chromosome 3rd"/>
</dbReference>
<reference evidence="2" key="1">
    <citation type="submission" date="2024-10" db="EMBL/GenBank/DDBJ databases">
        <authorList>
            <person name="Ryan C."/>
        </authorList>
    </citation>
    <scope>NUCLEOTIDE SEQUENCE [LARGE SCALE GENOMIC DNA]</scope>
</reference>
<dbReference type="AlphaFoldDB" id="A0ABC9CFC6"/>
<gene>
    <name evidence="2" type="ORF">URODEC1_LOCUS74482</name>
</gene>
<keyword evidence="3" id="KW-1185">Reference proteome</keyword>
<evidence type="ECO:0000313" key="2">
    <source>
        <dbReference type="EMBL" id="CAL5018964.1"/>
    </source>
</evidence>
<organism evidence="2 3">
    <name type="scientific">Urochloa decumbens</name>
    <dbReference type="NCBI Taxonomy" id="240449"/>
    <lineage>
        <taxon>Eukaryota</taxon>
        <taxon>Viridiplantae</taxon>
        <taxon>Streptophyta</taxon>
        <taxon>Embryophyta</taxon>
        <taxon>Tracheophyta</taxon>
        <taxon>Spermatophyta</taxon>
        <taxon>Magnoliopsida</taxon>
        <taxon>Liliopsida</taxon>
        <taxon>Poales</taxon>
        <taxon>Poaceae</taxon>
        <taxon>PACMAD clade</taxon>
        <taxon>Panicoideae</taxon>
        <taxon>Panicodae</taxon>
        <taxon>Paniceae</taxon>
        <taxon>Melinidinae</taxon>
        <taxon>Urochloa</taxon>
    </lineage>
</organism>
<dbReference type="EMBL" id="OZ075113">
    <property type="protein sequence ID" value="CAL5018964.1"/>
    <property type="molecule type" value="Genomic_DNA"/>
</dbReference>
<dbReference type="Pfam" id="PF20241">
    <property type="entry name" value="DUF6598"/>
    <property type="match status" value="2"/>
</dbReference>
<accession>A0ABC9CFC6</accession>
<dbReference type="PANTHER" id="PTHR33065">
    <property type="entry name" value="OS07G0486400 PROTEIN"/>
    <property type="match status" value="1"/>
</dbReference>
<name>A0ABC9CFC6_9POAL</name>
<dbReference type="PANTHER" id="PTHR33065:SF186">
    <property type="entry name" value="OS08G0134900 PROTEIN"/>
    <property type="match status" value="1"/>
</dbReference>
<protein>
    <recommendedName>
        <fullName evidence="1">DUF6598 domain-containing protein</fullName>
    </recommendedName>
</protein>
<evidence type="ECO:0000259" key="1">
    <source>
        <dbReference type="Pfam" id="PF20241"/>
    </source>
</evidence>
<dbReference type="InterPro" id="IPR046533">
    <property type="entry name" value="DUF6598"/>
</dbReference>
<proteinExistence type="predicted"/>
<evidence type="ECO:0000313" key="3">
    <source>
        <dbReference type="Proteomes" id="UP001497457"/>
    </source>
</evidence>
<sequence>MEKPKEKANAKPLTRSCAEDVPWPPIHLAPLPLHAWLDDSVNIIAIKVAKSDVKYPIRIYGTVLARDEYDFRCIYLFRCGRDDPQRITFKDNTLTLISPIRAPAQPTTKELCSCLSTMELVYTPVPYALEASVAVSILKGPSDFTSKVTAWTTGNDENKIVLYDSKVAGSRTKLGPGGSVCGLVAVPLHQDLVLCVSVHDEGHERAESFEFVIEQEVDERTLEQGPYKLQAKISWKGVKNQRGNSTWGRPNMWGHIGGRRVLL</sequence>